<dbReference type="Pfam" id="PF00535">
    <property type="entry name" value="Glycos_transf_2"/>
    <property type="match status" value="1"/>
</dbReference>
<evidence type="ECO:0000313" key="3">
    <source>
        <dbReference type="EMBL" id="OGG00086.1"/>
    </source>
</evidence>
<dbReference type="PANTHER" id="PTHR43630">
    <property type="entry name" value="POLY-BETA-1,6-N-ACETYL-D-GLUCOSAMINE SYNTHASE"/>
    <property type="match status" value="1"/>
</dbReference>
<accession>A0A1F5YIT7</accession>
<evidence type="ECO:0000259" key="2">
    <source>
        <dbReference type="Pfam" id="PF00535"/>
    </source>
</evidence>
<proteinExistence type="predicted"/>
<name>A0A1F5YIT7_9BACT</name>
<keyword evidence="1" id="KW-0472">Membrane</keyword>
<reference evidence="3 4" key="1">
    <citation type="journal article" date="2016" name="Nat. Commun.">
        <title>Thousands of microbial genomes shed light on interconnected biogeochemical processes in an aquifer system.</title>
        <authorList>
            <person name="Anantharaman K."/>
            <person name="Brown C.T."/>
            <person name="Hug L.A."/>
            <person name="Sharon I."/>
            <person name="Castelle C.J."/>
            <person name="Probst A.J."/>
            <person name="Thomas B.C."/>
            <person name="Singh A."/>
            <person name="Wilkins M.J."/>
            <person name="Karaoz U."/>
            <person name="Brodie E.L."/>
            <person name="Williams K.H."/>
            <person name="Hubbard S.S."/>
            <person name="Banfield J.F."/>
        </authorList>
    </citation>
    <scope>NUCLEOTIDE SEQUENCE [LARGE SCALE GENOMIC DNA]</scope>
</reference>
<dbReference type="Gene3D" id="3.90.550.10">
    <property type="entry name" value="Spore Coat Polysaccharide Biosynthesis Protein SpsA, Chain A"/>
    <property type="match status" value="1"/>
</dbReference>
<keyword evidence="1" id="KW-1133">Transmembrane helix</keyword>
<dbReference type="CDD" id="cd02511">
    <property type="entry name" value="Beta4Glucosyltransferase"/>
    <property type="match status" value="1"/>
</dbReference>
<feature type="transmembrane region" description="Helical" evidence="1">
    <location>
        <begin position="226"/>
        <end position="252"/>
    </location>
</feature>
<dbReference type="InterPro" id="IPR029044">
    <property type="entry name" value="Nucleotide-diphossugar_trans"/>
</dbReference>
<organism evidence="3 4">
    <name type="scientific">Candidatus Gottesmanbacteria bacterium RBG_13_37_7</name>
    <dbReference type="NCBI Taxonomy" id="1798369"/>
    <lineage>
        <taxon>Bacteria</taxon>
        <taxon>Candidatus Gottesmaniibacteriota</taxon>
    </lineage>
</organism>
<evidence type="ECO:0000256" key="1">
    <source>
        <dbReference type="SAM" id="Phobius"/>
    </source>
</evidence>
<gene>
    <name evidence="3" type="ORF">A2Y99_00410</name>
</gene>
<comment type="caution">
    <text evidence="3">The sequence shown here is derived from an EMBL/GenBank/DDBJ whole genome shotgun (WGS) entry which is preliminary data.</text>
</comment>
<dbReference type="PANTHER" id="PTHR43630:SF2">
    <property type="entry name" value="GLYCOSYLTRANSFERASE"/>
    <property type="match status" value="1"/>
</dbReference>
<feature type="domain" description="Glycosyltransferase 2-like" evidence="2">
    <location>
        <begin position="3"/>
        <end position="138"/>
    </location>
</feature>
<dbReference type="AlphaFoldDB" id="A0A1F5YIT7"/>
<protein>
    <recommendedName>
        <fullName evidence="2">Glycosyltransferase 2-like domain-containing protein</fullName>
    </recommendedName>
</protein>
<dbReference type="InterPro" id="IPR001173">
    <property type="entry name" value="Glyco_trans_2-like"/>
</dbReference>
<dbReference type="SUPFAM" id="SSF53448">
    <property type="entry name" value="Nucleotide-diphospho-sugar transferases"/>
    <property type="match status" value="1"/>
</dbReference>
<keyword evidence="1" id="KW-0812">Transmembrane</keyword>
<sequence>MITVIILTKNEENNIVRCLESLVWCDRIIIVDDYSEDKTIERIKKYESTYLRLPAQVGRQGIRNIEILKRKLSGDFATQRNFALSKVKNGWVLFIDADEEVSGALTTEIKEKINIDSCNGWFIRRVDNFMGRRLYFGETGNISFIRLGKKDVGRWHGRVHETWQIKGKTGKLENTLTHYPHPGISEFLADINFFTDIVAQYWKEQGRVLPAWEIVFFPLGKFLKNYFFKLGFLDGNAGFIMAAMMSFHSFLVRSKYWLSKQS</sequence>
<dbReference type="EMBL" id="MFIY01000025">
    <property type="protein sequence ID" value="OGG00086.1"/>
    <property type="molecule type" value="Genomic_DNA"/>
</dbReference>
<evidence type="ECO:0000313" key="4">
    <source>
        <dbReference type="Proteomes" id="UP000178230"/>
    </source>
</evidence>
<dbReference type="Proteomes" id="UP000178230">
    <property type="component" value="Unassembled WGS sequence"/>
</dbReference>